<gene>
    <name evidence="9" type="ORF">CLV84_0010</name>
</gene>
<evidence type="ECO:0000256" key="1">
    <source>
        <dbReference type="ARBA" id="ARBA00008857"/>
    </source>
</evidence>
<dbReference type="PROSITE" id="PS51898">
    <property type="entry name" value="TYR_RECOMBINASE"/>
    <property type="match status" value="1"/>
</dbReference>
<evidence type="ECO:0000256" key="3">
    <source>
        <dbReference type="ARBA" id="ARBA00023125"/>
    </source>
</evidence>
<evidence type="ECO:0000256" key="6">
    <source>
        <dbReference type="SAM" id="MobiDB-lite"/>
    </source>
</evidence>
<dbReference type="Proteomes" id="UP000237662">
    <property type="component" value="Unassembled WGS sequence"/>
</dbReference>
<dbReference type="GO" id="GO:0003677">
    <property type="term" value="F:DNA binding"/>
    <property type="evidence" value="ECO:0007669"/>
    <property type="project" value="UniProtKB-UniRule"/>
</dbReference>
<keyword evidence="3 5" id="KW-0238">DNA-binding</keyword>
<accession>A0A2S6I6E8</accession>
<keyword evidence="2" id="KW-0229">DNA integration</keyword>
<organism evidence="9 10">
    <name type="scientific">Neolewinella xylanilytica</name>
    <dbReference type="NCBI Taxonomy" id="1514080"/>
    <lineage>
        <taxon>Bacteria</taxon>
        <taxon>Pseudomonadati</taxon>
        <taxon>Bacteroidota</taxon>
        <taxon>Saprospiria</taxon>
        <taxon>Saprospirales</taxon>
        <taxon>Lewinellaceae</taxon>
        <taxon>Neolewinella</taxon>
    </lineage>
</organism>
<dbReference type="InterPro" id="IPR013762">
    <property type="entry name" value="Integrase-like_cat_sf"/>
</dbReference>
<dbReference type="InterPro" id="IPR004107">
    <property type="entry name" value="Integrase_SAM-like_N"/>
</dbReference>
<dbReference type="OrthoDB" id="9801717at2"/>
<dbReference type="EMBL" id="PTJC01000005">
    <property type="protein sequence ID" value="PPK87077.1"/>
    <property type="molecule type" value="Genomic_DNA"/>
</dbReference>
<dbReference type="RefSeq" id="WP_104417697.1">
    <property type="nucleotide sequence ID" value="NZ_PTJC01000005.1"/>
</dbReference>
<dbReference type="PANTHER" id="PTHR30349">
    <property type="entry name" value="PHAGE INTEGRASE-RELATED"/>
    <property type="match status" value="1"/>
</dbReference>
<reference evidence="9 10" key="1">
    <citation type="submission" date="2018-02" db="EMBL/GenBank/DDBJ databases">
        <title>Genomic Encyclopedia of Archaeal and Bacterial Type Strains, Phase II (KMG-II): from individual species to whole genera.</title>
        <authorList>
            <person name="Goeker M."/>
        </authorList>
    </citation>
    <scope>NUCLEOTIDE SEQUENCE [LARGE SCALE GENOMIC DNA]</scope>
    <source>
        <strain evidence="9 10">DSM 29526</strain>
    </source>
</reference>
<proteinExistence type="inferred from homology"/>
<comment type="caution">
    <text evidence="9">The sequence shown here is derived from an EMBL/GenBank/DDBJ whole genome shotgun (WGS) entry which is preliminary data.</text>
</comment>
<dbReference type="InterPro" id="IPR044068">
    <property type="entry name" value="CB"/>
</dbReference>
<protein>
    <submittedName>
        <fullName evidence="9">Site-specific recombinase XerD</fullName>
    </submittedName>
</protein>
<name>A0A2S6I6E8_9BACT</name>
<feature type="domain" description="Tyr recombinase" evidence="7">
    <location>
        <begin position="206"/>
        <end position="378"/>
    </location>
</feature>
<keyword evidence="4" id="KW-0233">DNA recombination</keyword>
<dbReference type="GO" id="GO:0006310">
    <property type="term" value="P:DNA recombination"/>
    <property type="evidence" value="ECO:0007669"/>
    <property type="project" value="UniProtKB-KW"/>
</dbReference>
<dbReference type="Gene3D" id="1.10.150.130">
    <property type="match status" value="1"/>
</dbReference>
<dbReference type="Pfam" id="PF13495">
    <property type="entry name" value="Phage_int_SAM_4"/>
    <property type="match status" value="1"/>
</dbReference>
<evidence type="ECO:0000313" key="9">
    <source>
        <dbReference type="EMBL" id="PPK87077.1"/>
    </source>
</evidence>
<dbReference type="InterPro" id="IPR050090">
    <property type="entry name" value="Tyrosine_recombinase_XerCD"/>
</dbReference>
<dbReference type="InterPro" id="IPR011010">
    <property type="entry name" value="DNA_brk_join_enz"/>
</dbReference>
<dbReference type="PANTHER" id="PTHR30349:SF64">
    <property type="entry name" value="PROPHAGE INTEGRASE INTD-RELATED"/>
    <property type="match status" value="1"/>
</dbReference>
<sequence length="383" mass="44895">MHHILIQKTDSGHRSRYVFRPKTYIPDFTFLCRDIPGLVYHSSTKQWSAYTVAGTLRILISICGESGLEWTRSLHSGSKERKGEVPPQNQVPPRRAPSPVDWQELPEHWQDRLTRTEDQLRVQRYSWRTVKSYLSHLRQFYGDHRELKPEQVDTSVVRTYILRRGERGNFSDSSQHQLLNALKFWMEHVEGREKTFIELRPRRADKLPQVLSVEEVRRLLAAVDNLKHQCILKIVYGCGLRLGEVCRLQVMDLHLDRQEIFIRCSKGKKDRYVTFPESLRKDLTSYREQYQPDRWLFEGQYGGQYAARSVQMILKRAVVKSGVNPLATVHTLRHSYATHLIERGVSTRHIQELLGHSSSKTTEIYTHISSKERRRVNSPLDDL</sequence>
<dbReference type="PROSITE" id="PS51900">
    <property type="entry name" value="CB"/>
    <property type="match status" value="1"/>
</dbReference>
<dbReference type="GO" id="GO:0015074">
    <property type="term" value="P:DNA integration"/>
    <property type="evidence" value="ECO:0007669"/>
    <property type="project" value="UniProtKB-KW"/>
</dbReference>
<dbReference type="InterPro" id="IPR010998">
    <property type="entry name" value="Integrase_recombinase_N"/>
</dbReference>
<evidence type="ECO:0000313" key="10">
    <source>
        <dbReference type="Proteomes" id="UP000237662"/>
    </source>
</evidence>
<dbReference type="Pfam" id="PF00589">
    <property type="entry name" value="Phage_integrase"/>
    <property type="match status" value="1"/>
</dbReference>
<dbReference type="Gene3D" id="1.10.443.10">
    <property type="entry name" value="Intergrase catalytic core"/>
    <property type="match status" value="1"/>
</dbReference>
<evidence type="ECO:0000256" key="4">
    <source>
        <dbReference type="ARBA" id="ARBA00023172"/>
    </source>
</evidence>
<feature type="domain" description="Core-binding (CB)" evidence="8">
    <location>
        <begin position="100"/>
        <end position="190"/>
    </location>
</feature>
<dbReference type="InterPro" id="IPR002104">
    <property type="entry name" value="Integrase_catalytic"/>
</dbReference>
<evidence type="ECO:0000259" key="7">
    <source>
        <dbReference type="PROSITE" id="PS51898"/>
    </source>
</evidence>
<evidence type="ECO:0000256" key="2">
    <source>
        <dbReference type="ARBA" id="ARBA00022908"/>
    </source>
</evidence>
<keyword evidence="10" id="KW-1185">Reference proteome</keyword>
<dbReference type="AlphaFoldDB" id="A0A2S6I6E8"/>
<dbReference type="SUPFAM" id="SSF56349">
    <property type="entry name" value="DNA breaking-rejoining enzymes"/>
    <property type="match status" value="1"/>
</dbReference>
<comment type="similarity">
    <text evidence="1">Belongs to the 'phage' integrase family.</text>
</comment>
<feature type="region of interest" description="Disordered" evidence="6">
    <location>
        <begin position="74"/>
        <end position="101"/>
    </location>
</feature>
<evidence type="ECO:0000259" key="8">
    <source>
        <dbReference type="PROSITE" id="PS51900"/>
    </source>
</evidence>
<evidence type="ECO:0000256" key="5">
    <source>
        <dbReference type="PROSITE-ProRule" id="PRU01248"/>
    </source>
</evidence>